<dbReference type="Gene3D" id="1.10.10.60">
    <property type="entry name" value="Homeodomain-like"/>
    <property type="match status" value="1"/>
</dbReference>
<evidence type="ECO:0000259" key="15">
    <source>
        <dbReference type="PROSITE" id="PS50249"/>
    </source>
</evidence>
<dbReference type="PROSITE" id="PS51293">
    <property type="entry name" value="SANT"/>
    <property type="match status" value="1"/>
</dbReference>
<keyword evidence="4" id="KW-0645">Protease</keyword>
<dbReference type="PROSITE" id="PS50249">
    <property type="entry name" value="MPN"/>
    <property type="match status" value="1"/>
</dbReference>
<evidence type="ECO:0000256" key="3">
    <source>
        <dbReference type="ARBA" id="ARBA00011182"/>
    </source>
</evidence>
<comment type="similarity">
    <text evidence="10">Belongs to the peptidase M48 family.</text>
</comment>
<feature type="region of interest" description="Disordered" evidence="14">
    <location>
        <begin position="137"/>
        <end position="248"/>
    </location>
</feature>
<evidence type="ECO:0000256" key="13">
    <source>
        <dbReference type="SAM" id="Coils"/>
    </source>
</evidence>
<evidence type="ECO:0000256" key="11">
    <source>
        <dbReference type="ARBA" id="ARBA00040360"/>
    </source>
</evidence>
<dbReference type="Gene3D" id="3.30.2010.10">
    <property type="entry name" value="Metalloproteases ('zincins'), catalytic domain"/>
    <property type="match status" value="1"/>
</dbReference>
<dbReference type="InterPro" id="IPR000555">
    <property type="entry name" value="JAMM/MPN+_dom"/>
</dbReference>
<dbReference type="Pfam" id="PF01435">
    <property type="entry name" value="Peptidase_M48"/>
    <property type="match status" value="1"/>
</dbReference>
<dbReference type="InterPro" id="IPR051156">
    <property type="entry name" value="Mito/Outer_Membr_Metalloprot"/>
</dbReference>
<feature type="compositionally biased region" description="Acidic residues" evidence="14">
    <location>
        <begin position="226"/>
        <end position="242"/>
    </location>
</feature>
<dbReference type="PANTHER" id="PTHR22726:SF1">
    <property type="entry name" value="METALLOENDOPEPTIDASE OMA1, MITOCHONDRIAL"/>
    <property type="match status" value="1"/>
</dbReference>
<gene>
    <name evidence="17" type="ORF">H4Q32_014600</name>
</gene>
<dbReference type="InterPro" id="IPR009057">
    <property type="entry name" value="Homeodomain-like_sf"/>
</dbReference>
<comment type="cofactor">
    <cofactor evidence="1">
        <name>Zn(2+)</name>
        <dbReference type="ChEBI" id="CHEBI:29105"/>
    </cofactor>
</comment>
<keyword evidence="8" id="KW-0482">Metalloprotease</keyword>
<evidence type="ECO:0000313" key="17">
    <source>
        <dbReference type="EMBL" id="KAI2651837.1"/>
    </source>
</evidence>
<dbReference type="InterPro" id="IPR037518">
    <property type="entry name" value="MPN"/>
</dbReference>
<protein>
    <recommendedName>
        <fullName evidence="11">Metalloendopeptidase OMA1, mitochondrial</fullName>
    </recommendedName>
    <alternativeName>
        <fullName evidence="9">Myb-like, SWIRM and MPN domain-containing protein 1</fullName>
    </alternativeName>
    <alternativeName>
        <fullName evidence="12">Overlapping with the m-AAA protease 1 homolog</fullName>
    </alternativeName>
</protein>
<keyword evidence="7" id="KW-0862">Zinc</keyword>
<evidence type="ECO:0000256" key="1">
    <source>
        <dbReference type="ARBA" id="ARBA00001947"/>
    </source>
</evidence>
<comment type="similarity">
    <text evidence="2">Belongs to the peptidase M67A family. MYSM1 subfamily.</text>
</comment>
<feature type="domain" description="SANT" evidence="16">
    <location>
        <begin position="69"/>
        <end position="96"/>
    </location>
</feature>
<dbReference type="EMBL" id="JACTAM010000020">
    <property type="protein sequence ID" value="KAI2651837.1"/>
    <property type="molecule type" value="Genomic_DNA"/>
</dbReference>
<dbReference type="PANTHER" id="PTHR22726">
    <property type="entry name" value="METALLOENDOPEPTIDASE OMA1"/>
    <property type="match status" value="1"/>
</dbReference>
<evidence type="ECO:0000256" key="12">
    <source>
        <dbReference type="ARBA" id="ARBA00042978"/>
    </source>
</evidence>
<dbReference type="SUPFAM" id="SSF102712">
    <property type="entry name" value="JAB1/MPN domain"/>
    <property type="match status" value="1"/>
</dbReference>
<dbReference type="InterPro" id="IPR017884">
    <property type="entry name" value="SANT_dom"/>
</dbReference>
<keyword evidence="6" id="KW-0378">Hydrolase</keyword>
<sequence>MADELDVVDIEGDECDERVGDLNSAEILQDQYLQSAWKTNSSILPWTLDSSISDENRQAIESMLLEEQWTKIAKLIGTKTVLQVKSYAKQYFKNKSKTDTPAEVPSSNVTLDTTLVSSIQPHVSALTNAVRIEQLSDDEDVDITDDFSDDGLQSENQPEPPGSPDCDHKEELSPIPPPSDILSNLLSESESTAADGPTDPDSNENAGITYVGIDPELEEENKTESGEGPEEEGDEYQEEEEELRAPEQEVVLDLNTITDEEKQAISEFFEGLRPGLKNCGDVNCIGRIHTYLELIGAINFNCDQAIYNRPRLVDRSRLKENKDSLEAYHLAQRLQSMRTRKRRIRDMWGNWCDAKDLEGQTYEHLSAEELAIRREEMKKKGPKPSKLSKQRGSFDPFQLIPCKAFGEETEEPYRVIVCAEALVVMDIILSQHAHVSMGEVIGLLGGTYEEEEKVLKICAAEPCNSLSTGLQCEMDPVSQTQASELLGVKGHSVVGWYHSHPAFDPNPSLRDIDTQAKYQSYFSRGGAPFIGMIVSPYNSSNPSPLSQTTCLLVQEETGPSGPQRFPYRFNMQHSSELPDWSEVMRRAEWVVFKYRLSHGSVPMDRLFRRDSSLTCLEKMLTSIRKTLEQVSEVDTETFLVQIETLFNTHFLPETGSSSSHLQETVTQPQLLSFISSEPINSSHATDETCVTESDSPDELYTTNPVNHHKNCSEEEDAPVTQSMSAETICIRLVKLNMLSTVRSLNRFHSVFRWCGQRQFHCRPSVFASARTELMRTSLKPRGSVTVSPPSLCLRSRSGLNICITAFRPPVHRVPLIIQPTREFHTSDRLRALPAPLIWMVLKPLQKLMAIIVGRSIRKWWLALPPNKKQLFREWTWRRRWHFVGAGAGLLFFISLFLLTHLDESPVTGRTRLLVFSKENFMELAQVTAEAYMEEFKDSLIAPSDPRHQAVEQVVRILAERNQDIAEISSVPWTVHVVDGPTINAFVLPNGEVFIFTGMLDAVADIHQLVFILGHEMAHALIGHAAEQASLSHVVELLSLVLLTAIWAICPRDSLAVLGQWIQGKLVQLLFDRPFSRKLEAEADQVGLQLAAKACADVRAGPVFWQQMEIYDQLRGEPTIPEWLSTHPSHQNRVRQLDRLVPEALELRGRCDCPALPKADPRVIFNQAVKLLLDNAKKQEMIAEEEKNEKQRAGVMLPLPQSPPVLTPGSQTHLGGVLATSALPQTLLSK</sequence>
<dbReference type="InterPro" id="IPR036388">
    <property type="entry name" value="WH-like_DNA-bd_sf"/>
</dbReference>
<reference evidence="17 18" key="1">
    <citation type="submission" date="2022-01" db="EMBL/GenBank/DDBJ databases">
        <title>A high-quality chromosome-level genome assembly of rohu carp, Labeo rohita.</title>
        <authorList>
            <person name="Arick M.A. II"/>
            <person name="Hsu C.-Y."/>
            <person name="Magbanua Z."/>
            <person name="Pechanova O."/>
            <person name="Grover C."/>
            <person name="Miller E."/>
            <person name="Thrash A."/>
            <person name="Ezzel L."/>
            <person name="Alam S."/>
            <person name="Benzie J."/>
            <person name="Hamilton M."/>
            <person name="Karsi A."/>
            <person name="Lawrence M.L."/>
            <person name="Peterson D.G."/>
        </authorList>
    </citation>
    <scope>NUCLEOTIDE SEQUENCE [LARGE SCALE GENOMIC DNA]</scope>
    <source>
        <strain evidence="18">BAU-BD-2019</strain>
        <tissue evidence="17">Blood</tissue>
    </source>
</reference>
<evidence type="ECO:0000256" key="8">
    <source>
        <dbReference type="ARBA" id="ARBA00023049"/>
    </source>
</evidence>
<name>A0ABQ8LPI2_LABRO</name>
<evidence type="ECO:0000256" key="10">
    <source>
        <dbReference type="ARBA" id="ARBA00038233"/>
    </source>
</evidence>
<dbReference type="InterPro" id="IPR001005">
    <property type="entry name" value="SANT/Myb"/>
</dbReference>
<keyword evidence="5" id="KW-0479">Metal-binding</keyword>
<feature type="domain" description="MPN" evidence="15">
    <location>
        <begin position="417"/>
        <end position="551"/>
    </location>
</feature>
<evidence type="ECO:0000256" key="4">
    <source>
        <dbReference type="ARBA" id="ARBA00022670"/>
    </source>
</evidence>
<dbReference type="SUPFAM" id="SSF46689">
    <property type="entry name" value="Homeodomain-like"/>
    <property type="match status" value="1"/>
</dbReference>
<evidence type="ECO:0000259" key="16">
    <source>
        <dbReference type="PROSITE" id="PS51293"/>
    </source>
</evidence>
<evidence type="ECO:0000256" key="6">
    <source>
        <dbReference type="ARBA" id="ARBA00022801"/>
    </source>
</evidence>
<evidence type="ECO:0000256" key="14">
    <source>
        <dbReference type="SAM" id="MobiDB-lite"/>
    </source>
</evidence>
<feature type="compositionally biased region" description="Acidic residues" evidence="14">
    <location>
        <begin position="137"/>
        <end position="149"/>
    </location>
</feature>
<dbReference type="Proteomes" id="UP000830375">
    <property type="component" value="Unassembled WGS sequence"/>
</dbReference>
<dbReference type="CDD" id="cd07331">
    <property type="entry name" value="M48C_Oma1_like"/>
    <property type="match status" value="1"/>
</dbReference>
<keyword evidence="18" id="KW-1185">Reference proteome</keyword>
<dbReference type="CDD" id="cd08067">
    <property type="entry name" value="MPN_2A_DUB"/>
    <property type="match status" value="1"/>
</dbReference>
<evidence type="ECO:0000256" key="2">
    <source>
        <dbReference type="ARBA" id="ARBA00007194"/>
    </source>
</evidence>
<dbReference type="Gene3D" id="1.10.10.10">
    <property type="entry name" value="Winged helix-like DNA-binding domain superfamily/Winged helix DNA-binding domain"/>
    <property type="match status" value="1"/>
</dbReference>
<evidence type="ECO:0000256" key="9">
    <source>
        <dbReference type="ARBA" id="ARBA00032256"/>
    </source>
</evidence>
<organism evidence="17 18">
    <name type="scientific">Labeo rohita</name>
    <name type="common">Indian major carp</name>
    <name type="synonym">Cyprinus rohita</name>
    <dbReference type="NCBI Taxonomy" id="84645"/>
    <lineage>
        <taxon>Eukaryota</taxon>
        <taxon>Metazoa</taxon>
        <taxon>Chordata</taxon>
        <taxon>Craniata</taxon>
        <taxon>Vertebrata</taxon>
        <taxon>Euteleostomi</taxon>
        <taxon>Actinopterygii</taxon>
        <taxon>Neopterygii</taxon>
        <taxon>Teleostei</taxon>
        <taxon>Ostariophysi</taxon>
        <taxon>Cypriniformes</taxon>
        <taxon>Cyprinidae</taxon>
        <taxon>Labeoninae</taxon>
        <taxon>Labeonini</taxon>
        <taxon>Labeo</taxon>
    </lineage>
</organism>
<feature type="compositionally biased region" description="Polar residues" evidence="14">
    <location>
        <begin position="680"/>
        <end position="693"/>
    </location>
</feature>
<dbReference type="Pfam" id="PF01398">
    <property type="entry name" value="JAB"/>
    <property type="match status" value="1"/>
</dbReference>
<proteinExistence type="inferred from homology"/>
<dbReference type="Gene3D" id="3.40.140.10">
    <property type="entry name" value="Cytidine Deaminase, domain 2"/>
    <property type="match status" value="1"/>
</dbReference>
<keyword evidence="13" id="KW-0175">Coiled coil</keyword>
<feature type="coiled-coil region" evidence="13">
    <location>
        <begin position="1165"/>
        <end position="1192"/>
    </location>
</feature>
<comment type="caution">
    <text evidence="17">The sequence shown here is derived from an EMBL/GenBank/DDBJ whole genome shotgun (WGS) entry which is preliminary data.</text>
</comment>
<dbReference type="CDD" id="cd00167">
    <property type="entry name" value="SANT"/>
    <property type="match status" value="1"/>
</dbReference>
<dbReference type="InterPro" id="IPR001915">
    <property type="entry name" value="Peptidase_M48"/>
</dbReference>
<evidence type="ECO:0000256" key="7">
    <source>
        <dbReference type="ARBA" id="ARBA00022833"/>
    </source>
</evidence>
<feature type="region of interest" description="Disordered" evidence="14">
    <location>
        <begin position="680"/>
        <end position="718"/>
    </location>
</feature>
<comment type="subunit">
    <text evidence="3">Homooligomer.</text>
</comment>
<evidence type="ECO:0000313" key="18">
    <source>
        <dbReference type="Proteomes" id="UP000830375"/>
    </source>
</evidence>
<evidence type="ECO:0000256" key="5">
    <source>
        <dbReference type="ARBA" id="ARBA00022723"/>
    </source>
</evidence>
<accession>A0ABQ8LPI2</accession>
<dbReference type="SMART" id="SM00232">
    <property type="entry name" value="JAB_MPN"/>
    <property type="match status" value="1"/>
</dbReference>